<dbReference type="Pfam" id="PF13184">
    <property type="entry name" value="KH_NusA_1st"/>
    <property type="match status" value="1"/>
</dbReference>
<comment type="subcellular location">
    <subcellularLocation>
        <location evidence="7">Cytoplasm</location>
    </subcellularLocation>
</comment>
<evidence type="ECO:0000256" key="5">
    <source>
        <dbReference type="ARBA" id="ARBA00023015"/>
    </source>
</evidence>
<dbReference type="eggNOG" id="COG0195">
    <property type="taxonomic scope" value="Bacteria"/>
</dbReference>
<feature type="domain" description="K Homology" evidence="9">
    <location>
        <begin position="241"/>
        <end position="313"/>
    </location>
</feature>
<dbReference type="InterPro" id="IPR009019">
    <property type="entry name" value="KH_sf_prok-type"/>
</dbReference>
<keyword evidence="2 7" id="KW-0963">Cytoplasm</keyword>
<protein>
    <recommendedName>
        <fullName evidence="7">Transcription termination/antitermination protein NusA</fullName>
    </recommendedName>
</protein>
<dbReference type="InterPro" id="IPR058582">
    <property type="entry name" value="KH_NusA_2nd"/>
</dbReference>
<dbReference type="PROSITE" id="PS50084">
    <property type="entry name" value="KH_TYPE_1"/>
    <property type="match status" value="1"/>
</dbReference>
<evidence type="ECO:0000259" key="8">
    <source>
        <dbReference type="SMART" id="SM00316"/>
    </source>
</evidence>
<evidence type="ECO:0000256" key="7">
    <source>
        <dbReference type="HAMAP-Rule" id="MF_00945"/>
    </source>
</evidence>
<gene>
    <name evidence="7" type="primary">nusA</name>
    <name evidence="10" type="ORF">C683_1233</name>
</gene>
<dbReference type="InterPro" id="IPR015946">
    <property type="entry name" value="KH_dom-like_a/b"/>
</dbReference>
<dbReference type="GO" id="GO:0031564">
    <property type="term" value="P:transcription antitermination"/>
    <property type="evidence" value="ECO:0007669"/>
    <property type="project" value="UniProtKB-UniRule"/>
</dbReference>
<dbReference type="SUPFAM" id="SSF54814">
    <property type="entry name" value="Prokaryotic type KH domain (KH-domain type II)"/>
    <property type="match status" value="2"/>
</dbReference>
<dbReference type="InterPro" id="IPR025249">
    <property type="entry name" value="TF_NusA_KH_1st"/>
</dbReference>
<dbReference type="GO" id="GO:0005829">
    <property type="term" value="C:cytosol"/>
    <property type="evidence" value="ECO:0007669"/>
    <property type="project" value="TreeGrafter"/>
</dbReference>
<comment type="function">
    <text evidence="7">Participates in both transcription termination and antitermination.</text>
</comment>
<comment type="subunit">
    <text evidence="7">Monomer. Binds directly to the core enzyme of the DNA-dependent RNA polymerase and to nascent RNA.</text>
</comment>
<dbReference type="CDD" id="cd02134">
    <property type="entry name" value="KH-II_NusA_rpt1"/>
    <property type="match status" value="1"/>
</dbReference>
<dbReference type="SMART" id="SM00322">
    <property type="entry name" value="KH"/>
    <property type="match status" value="2"/>
</dbReference>
<dbReference type="SUPFAM" id="SSF50249">
    <property type="entry name" value="Nucleic acid-binding proteins"/>
    <property type="match status" value="1"/>
</dbReference>
<dbReference type="AlphaFoldDB" id="K8ZK39"/>
<dbReference type="HAMAP" id="MF_00945_B">
    <property type="entry name" value="NusA_B"/>
    <property type="match status" value="1"/>
</dbReference>
<dbReference type="NCBIfam" id="TIGR01953">
    <property type="entry name" value="NusA"/>
    <property type="match status" value="1"/>
</dbReference>
<feature type="domain" description="K Homology" evidence="9">
    <location>
        <begin position="314"/>
        <end position="381"/>
    </location>
</feature>
<dbReference type="OrthoDB" id="9807233at2"/>
<dbReference type="FunFam" id="2.40.50.140:FF:000058">
    <property type="entry name" value="Transcription termination/antitermination protein NusA"/>
    <property type="match status" value="1"/>
</dbReference>
<evidence type="ECO:0000313" key="10">
    <source>
        <dbReference type="EMBL" id="EKU26958.1"/>
    </source>
</evidence>
<dbReference type="InterPro" id="IPR012340">
    <property type="entry name" value="NA-bd_OB-fold"/>
</dbReference>
<dbReference type="InterPro" id="IPR030842">
    <property type="entry name" value="TF_NusA_bacterial"/>
</dbReference>
<evidence type="ECO:0000313" key="11">
    <source>
        <dbReference type="Proteomes" id="UP000016057"/>
    </source>
</evidence>
<dbReference type="GO" id="GO:0003700">
    <property type="term" value="F:DNA-binding transcription factor activity"/>
    <property type="evidence" value="ECO:0007669"/>
    <property type="project" value="InterPro"/>
</dbReference>
<dbReference type="CDD" id="cd04455">
    <property type="entry name" value="S1_NusA"/>
    <property type="match status" value="1"/>
</dbReference>
<dbReference type="InterPro" id="IPR010213">
    <property type="entry name" value="TF_NusA"/>
</dbReference>
<evidence type="ECO:0000256" key="4">
    <source>
        <dbReference type="ARBA" id="ARBA00022884"/>
    </source>
</evidence>
<feature type="domain" description="S1 motif" evidence="8">
    <location>
        <begin position="145"/>
        <end position="211"/>
    </location>
</feature>
<comment type="similarity">
    <text evidence="7">Belongs to the NusA family.</text>
</comment>
<evidence type="ECO:0000256" key="6">
    <source>
        <dbReference type="ARBA" id="ARBA00023163"/>
    </source>
</evidence>
<dbReference type="Proteomes" id="UP000016057">
    <property type="component" value="Unassembled WGS sequence"/>
</dbReference>
<dbReference type="GO" id="GO:0003723">
    <property type="term" value="F:RNA binding"/>
    <property type="evidence" value="ECO:0007669"/>
    <property type="project" value="UniProtKB-UniRule"/>
</dbReference>
<dbReference type="Gene3D" id="3.30.1480.10">
    <property type="entry name" value="NusA, N-terminal domain"/>
    <property type="match status" value="1"/>
</dbReference>
<dbReference type="RefSeq" id="WP_009492096.1">
    <property type="nucleotide sequence ID" value="NZ_AMYT01000022.1"/>
</dbReference>
<evidence type="ECO:0000259" key="9">
    <source>
        <dbReference type="SMART" id="SM00322"/>
    </source>
</evidence>
<dbReference type="STRING" id="1234409.C683_1233"/>
<dbReference type="InterPro" id="IPR004087">
    <property type="entry name" value="KH_dom"/>
</dbReference>
<dbReference type="Gene3D" id="3.30.300.20">
    <property type="match status" value="2"/>
</dbReference>
<keyword evidence="5 7" id="KW-0805">Transcription regulation</keyword>
<proteinExistence type="inferred from homology"/>
<accession>K8ZK39</accession>
<dbReference type="InterPro" id="IPR013735">
    <property type="entry name" value="TF_NusA_N"/>
</dbReference>
<dbReference type="FunFam" id="3.30.1480.10:FF:000002">
    <property type="entry name" value="Transcription termination/antitermination protein NusA"/>
    <property type="match status" value="1"/>
</dbReference>
<dbReference type="InterPro" id="IPR036555">
    <property type="entry name" value="NusA_N_sf"/>
</dbReference>
<dbReference type="Gene3D" id="2.40.50.140">
    <property type="entry name" value="Nucleic acid-binding proteins"/>
    <property type="match status" value="1"/>
</dbReference>
<dbReference type="EMBL" id="AMYT01000022">
    <property type="protein sequence ID" value="EKU26958.1"/>
    <property type="molecule type" value="Genomic_DNA"/>
</dbReference>
<organism evidence="10 11">
    <name type="scientific">Catellicoccus marimammalium M35/04/3</name>
    <dbReference type="NCBI Taxonomy" id="1234409"/>
    <lineage>
        <taxon>Bacteria</taxon>
        <taxon>Bacillati</taxon>
        <taxon>Bacillota</taxon>
        <taxon>Bacilli</taxon>
        <taxon>Lactobacillales</taxon>
        <taxon>Enterococcaceae</taxon>
        <taxon>Catellicoccus</taxon>
    </lineage>
</organism>
<dbReference type="PATRIC" id="fig|1234409.3.peg.1185"/>
<dbReference type="GO" id="GO:0006353">
    <property type="term" value="P:DNA-templated transcription termination"/>
    <property type="evidence" value="ECO:0007669"/>
    <property type="project" value="UniProtKB-UniRule"/>
</dbReference>
<dbReference type="Pfam" id="PF00575">
    <property type="entry name" value="S1"/>
    <property type="match status" value="1"/>
</dbReference>
<dbReference type="InterPro" id="IPR003029">
    <property type="entry name" value="S1_domain"/>
</dbReference>
<evidence type="ECO:0000256" key="3">
    <source>
        <dbReference type="ARBA" id="ARBA00022814"/>
    </source>
</evidence>
<name>K8ZK39_9ENTE</name>
<evidence type="ECO:0000256" key="2">
    <source>
        <dbReference type="ARBA" id="ARBA00022490"/>
    </source>
</evidence>
<keyword evidence="1 7" id="KW-0806">Transcription termination</keyword>
<dbReference type="PANTHER" id="PTHR22648:SF0">
    <property type="entry name" value="TRANSCRIPTION TERMINATION_ANTITERMINATION PROTEIN NUSA"/>
    <property type="match status" value="1"/>
</dbReference>
<sequence>MSKQLIQALDVLEEEKGISKEVLIDAIEAALISAYRRHFGQAQNVKVVFDPKKGECHIYAMKEIIPDDETVFDSQLEIHQSDIFEYAKNATERRKFMHYEVGDEFPVEITPDNFGRIAAQTAKQVILQRVREAEREIIYNEFSEYEKEILQGTVERQDSRYVYVNLGKIEAVLSQKEQMPNEVYKPHEKIKVYVSNVESTTRGPQVFVSRSHPNLVKRLFENEVPEIFDGSVEIMSIAREAGDRSKIAVRSKNENIDPVGTMVGPRGQRVQTVVNELHGENMDIIEYSDDKATYICNALNPAKVLEVVEDEINHKCIVIVPTDQLSLAIGKGGQNARLAARLTGQKIDIKSEDEWEAMKDDFFAAQEAAKEEKEAIEELGETATSIDDLLQNMEITSLEEE</sequence>
<keyword evidence="6 7" id="KW-0804">Transcription</keyword>
<dbReference type="Pfam" id="PF08529">
    <property type="entry name" value="NusA_N"/>
    <property type="match status" value="1"/>
</dbReference>
<dbReference type="Pfam" id="PF26594">
    <property type="entry name" value="KH_NusA_2nd"/>
    <property type="match status" value="1"/>
</dbReference>
<dbReference type="FunFam" id="3.30.300.20:FF:000005">
    <property type="entry name" value="Transcription termination/antitermination protein NusA"/>
    <property type="match status" value="1"/>
</dbReference>
<keyword evidence="11" id="KW-1185">Reference proteome</keyword>
<dbReference type="CDD" id="cd22529">
    <property type="entry name" value="KH-II_NusA_rpt2"/>
    <property type="match status" value="1"/>
</dbReference>
<dbReference type="PANTHER" id="PTHR22648">
    <property type="entry name" value="TRANSCRIPTION TERMINATION FACTOR NUSA"/>
    <property type="match status" value="1"/>
</dbReference>
<keyword evidence="3 7" id="KW-0889">Transcription antitermination</keyword>
<dbReference type="SMART" id="SM00316">
    <property type="entry name" value="S1"/>
    <property type="match status" value="1"/>
</dbReference>
<keyword evidence="4 7" id="KW-0694">RNA-binding</keyword>
<dbReference type="FunFam" id="3.30.300.20:FF:000002">
    <property type="entry name" value="Transcription termination/antitermination protein NusA"/>
    <property type="match status" value="1"/>
</dbReference>
<comment type="caution">
    <text evidence="10">The sequence shown here is derived from an EMBL/GenBank/DDBJ whole genome shotgun (WGS) entry which is preliminary data.</text>
</comment>
<evidence type="ECO:0000256" key="1">
    <source>
        <dbReference type="ARBA" id="ARBA00022472"/>
    </source>
</evidence>
<dbReference type="SUPFAM" id="SSF69705">
    <property type="entry name" value="Transcription factor NusA, N-terminal domain"/>
    <property type="match status" value="1"/>
</dbReference>
<reference evidence="10 11" key="1">
    <citation type="journal article" date="2013" name="Genome Announc.">
        <title>Draft Genome Sequence of Catellicoccus marimammalium, a Novel Species Commonly Found in Gull Feces.</title>
        <authorList>
            <person name="Weigand M.R."/>
            <person name="Ryu H."/>
            <person name="Bozcek L."/>
            <person name="Konstantinidis K.T."/>
            <person name="Santo Domingo J.W."/>
        </authorList>
    </citation>
    <scope>NUCLEOTIDE SEQUENCE [LARGE SCALE GENOMIC DNA]</scope>
    <source>
        <strain evidence="10 11">M35/04/3</strain>
    </source>
</reference>